<proteinExistence type="predicted"/>
<dbReference type="OrthoDB" id="7774819at2"/>
<comment type="caution">
    <text evidence="2">The sequence shown here is derived from an EMBL/GenBank/DDBJ whole genome shotgun (WGS) entry which is preliminary data.</text>
</comment>
<organism evidence="2 3">
    <name type="scientific">Haematobacter genomosp. 1</name>
    <dbReference type="NCBI Taxonomy" id="366618"/>
    <lineage>
        <taxon>Bacteria</taxon>
        <taxon>Pseudomonadati</taxon>
        <taxon>Pseudomonadota</taxon>
        <taxon>Alphaproteobacteria</taxon>
        <taxon>Rhodobacterales</taxon>
        <taxon>Paracoccaceae</taxon>
        <taxon>Haematobacter</taxon>
    </lineage>
</organism>
<dbReference type="Proteomes" id="UP000196878">
    <property type="component" value="Unassembled WGS sequence"/>
</dbReference>
<keyword evidence="1" id="KW-0812">Transmembrane</keyword>
<gene>
    <name evidence="2" type="ORF">CDV49_08685</name>
</gene>
<protein>
    <submittedName>
        <fullName evidence="2">Uncharacterized protein</fullName>
    </submittedName>
</protein>
<feature type="transmembrane region" description="Helical" evidence="1">
    <location>
        <begin position="292"/>
        <end position="311"/>
    </location>
</feature>
<accession>A0A212AC75</accession>
<sequence>MLSAGIAVATLGSTILVLRDTPLTAPFVERSTAEIARAADRAMARAVTADWLLPRLGDAIRAGDEDAVSFYAALAQDHRIPLPPPLGEELAAFRAAREGGFARLSECAVCAYDVARCPSIELLAICALPVEMTPLGDLNALRRGGAAYLSGQPLDRLETGLAIVGLGATGAALATGGGGLVVKAGATTLRLAQRLGRMTPGLARALAESTRLPLGSGARAARSADVTADLLRLGGNAGVAPTLHLLRHIDNAEDAARIARLSDAAGPRTRGVVEVLGKSRALRLTVRLADRVLAAMALIYALILQVALWAAGRLGRAALRALA</sequence>
<reference evidence="2 3" key="1">
    <citation type="submission" date="2016-12" db="EMBL/GenBank/DDBJ databases">
        <title>Comparison of Traditional DNA-DNA Hybridization with In Silico Genomic Analysis.</title>
        <authorList>
            <person name="Nicholson A.C."/>
            <person name="Humrighouse B.W."/>
            <person name="Graziano J."/>
            <person name="Lasker B."/>
            <person name="Whitney A.M."/>
            <person name="Mcquiston J.R."/>
        </authorList>
    </citation>
    <scope>NUCLEOTIDE SEQUENCE [LARGE SCALE GENOMIC DNA]</scope>
    <source>
        <strain evidence="2 3">H2240</strain>
    </source>
</reference>
<dbReference type="EMBL" id="NIPW01000011">
    <property type="protein sequence ID" value="OWJ78496.1"/>
    <property type="molecule type" value="Genomic_DNA"/>
</dbReference>
<dbReference type="AlphaFoldDB" id="A0A212AC75"/>
<dbReference type="RefSeq" id="WP_088215153.1">
    <property type="nucleotide sequence ID" value="NZ_NIPW01000011.1"/>
</dbReference>
<evidence type="ECO:0000256" key="1">
    <source>
        <dbReference type="SAM" id="Phobius"/>
    </source>
</evidence>
<keyword evidence="3" id="KW-1185">Reference proteome</keyword>
<keyword evidence="1" id="KW-0472">Membrane</keyword>
<evidence type="ECO:0000313" key="2">
    <source>
        <dbReference type="EMBL" id="OWJ78496.1"/>
    </source>
</evidence>
<name>A0A212AC75_9RHOB</name>
<evidence type="ECO:0000313" key="3">
    <source>
        <dbReference type="Proteomes" id="UP000196878"/>
    </source>
</evidence>
<keyword evidence="1" id="KW-1133">Transmembrane helix</keyword>